<sequence length="282" mass="30798">MPTVTPAKTPVRHIRAQAAPKTPGSATPVPKPKSMRGTGSKSSEGNRQTSGNLDDEISKLTKSQLCQAGLKLEPEGLGAAPVETPMKLEGATSGQAFSDEDKLKAMKYITSPEVWPTFKLAQPSLAKVQGYGEGDELDSECGNIVEDDVALDGMKQKCTSKKKVSKKVLDDFEASKIFRAIDTVACNDPTVIHSHNINSSESISDDETPPKKQMHKSASFEANDISDTSMLLHDMMGTMSKHHRWQAKVNETNLEVAKLNMEVTLKCEKCEQEEYEQCQADI</sequence>
<feature type="compositionally biased region" description="Polar residues" evidence="1">
    <location>
        <begin position="37"/>
        <end position="52"/>
    </location>
</feature>
<evidence type="ECO:0000313" key="3">
    <source>
        <dbReference type="Proteomes" id="UP000807769"/>
    </source>
</evidence>
<protein>
    <submittedName>
        <fullName evidence="2">Uncharacterized protein</fullName>
    </submittedName>
</protein>
<name>A0A9P7JAW0_9AGAM</name>
<keyword evidence="3" id="KW-1185">Reference proteome</keyword>
<dbReference type="OrthoDB" id="2690962at2759"/>
<dbReference type="RefSeq" id="XP_041190150.1">
    <property type="nucleotide sequence ID" value="XM_041340615.1"/>
</dbReference>
<gene>
    <name evidence="2" type="ORF">BJ212DRAFT_1483462</name>
</gene>
<reference evidence="2" key="1">
    <citation type="journal article" date="2020" name="New Phytol.">
        <title>Comparative genomics reveals dynamic genome evolution in host specialist ectomycorrhizal fungi.</title>
        <authorList>
            <person name="Lofgren L.A."/>
            <person name="Nguyen N.H."/>
            <person name="Vilgalys R."/>
            <person name="Ruytinx J."/>
            <person name="Liao H.L."/>
            <person name="Branco S."/>
            <person name="Kuo A."/>
            <person name="LaButti K."/>
            <person name="Lipzen A."/>
            <person name="Andreopoulos W."/>
            <person name="Pangilinan J."/>
            <person name="Riley R."/>
            <person name="Hundley H."/>
            <person name="Na H."/>
            <person name="Barry K."/>
            <person name="Grigoriev I.V."/>
            <person name="Stajich J.E."/>
            <person name="Kennedy P.G."/>
        </authorList>
    </citation>
    <scope>NUCLEOTIDE SEQUENCE</scope>
    <source>
        <strain evidence="2">MN1</strain>
    </source>
</reference>
<feature type="region of interest" description="Disordered" evidence="1">
    <location>
        <begin position="196"/>
        <end position="220"/>
    </location>
</feature>
<organism evidence="2 3">
    <name type="scientific">Suillus subaureus</name>
    <dbReference type="NCBI Taxonomy" id="48587"/>
    <lineage>
        <taxon>Eukaryota</taxon>
        <taxon>Fungi</taxon>
        <taxon>Dikarya</taxon>
        <taxon>Basidiomycota</taxon>
        <taxon>Agaricomycotina</taxon>
        <taxon>Agaricomycetes</taxon>
        <taxon>Agaricomycetidae</taxon>
        <taxon>Boletales</taxon>
        <taxon>Suillineae</taxon>
        <taxon>Suillaceae</taxon>
        <taxon>Suillus</taxon>
    </lineage>
</organism>
<proteinExistence type="predicted"/>
<accession>A0A9P7JAW0</accession>
<comment type="caution">
    <text evidence="2">The sequence shown here is derived from an EMBL/GenBank/DDBJ whole genome shotgun (WGS) entry which is preliminary data.</text>
</comment>
<feature type="region of interest" description="Disordered" evidence="1">
    <location>
        <begin position="1"/>
        <end position="58"/>
    </location>
</feature>
<dbReference type="AlphaFoldDB" id="A0A9P7JAW0"/>
<dbReference type="Proteomes" id="UP000807769">
    <property type="component" value="Unassembled WGS sequence"/>
</dbReference>
<dbReference type="EMBL" id="JABBWG010000028">
    <property type="protein sequence ID" value="KAG1811729.1"/>
    <property type="molecule type" value="Genomic_DNA"/>
</dbReference>
<evidence type="ECO:0000256" key="1">
    <source>
        <dbReference type="SAM" id="MobiDB-lite"/>
    </source>
</evidence>
<dbReference type="GeneID" id="64634631"/>
<evidence type="ECO:0000313" key="2">
    <source>
        <dbReference type="EMBL" id="KAG1811729.1"/>
    </source>
</evidence>